<feature type="domain" description="Glycoside hydrolase family 38 central" evidence="6">
    <location>
        <begin position="296"/>
        <end position="373"/>
    </location>
</feature>
<dbReference type="GO" id="GO:0030246">
    <property type="term" value="F:carbohydrate binding"/>
    <property type="evidence" value="ECO:0007669"/>
    <property type="project" value="InterPro"/>
</dbReference>
<dbReference type="AlphaFoldDB" id="A0A4P6F840"/>
<dbReference type="Proteomes" id="UP000292118">
    <property type="component" value="Chromosome"/>
</dbReference>
<dbReference type="EMBL" id="CP035493">
    <property type="protein sequence ID" value="QAY71656.1"/>
    <property type="molecule type" value="Genomic_DNA"/>
</dbReference>
<dbReference type="Gene3D" id="1.20.1270.50">
    <property type="entry name" value="Glycoside hydrolase family 38, central domain"/>
    <property type="match status" value="1"/>
</dbReference>
<dbReference type="InterPro" id="IPR011013">
    <property type="entry name" value="Gal_mutarotase_sf_dom"/>
</dbReference>
<dbReference type="PANTHER" id="PTHR46017:SF1">
    <property type="entry name" value="ALPHA-MANNOSIDASE 2C1"/>
    <property type="match status" value="1"/>
</dbReference>
<keyword evidence="4" id="KW-0326">Glycosidase</keyword>
<dbReference type="SUPFAM" id="SSF74650">
    <property type="entry name" value="Galactose mutarotase-like"/>
    <property type="match status" value="1"/>
</dbReference>
<dbReference type="InterPro" id="IPR011330">
    <property type="entry name" value="Glyco_hydro/deAcase_b/a-brl"/>
</dbReference>
<protein>
    <submittedName>
        <fullName evidence="7">Alpha-mannosidase</fullName>
    </submittedName>
</protein>
<dbReference type="InterPro" id="IPR015341">
    <property type="entry name" value="Glyco_hydro_38_cen"/>
</dbReference>
<dbReference type="GO" id="GO:0006013">
    <property type="term" value="P:mannose metabolic process"/>
    <property type="evidence" value="ECO:0007669"/>
    <property type="project" value="InterPro"/>
</dbReference>
<comment type="similarity">
    <text evidence="1">Belongs to the glycosyl hydrolase 38 family.</text>
</comment>
<evidence type="ECO:0000313" key="7">
    <source>
        <dbReference type="EMBL" id="QAY71656.1"/>
    </source>
</evidence>
<proteinExistence type="inferred from homology"/>
<dbReference type="Gene3D" id="2.70.98.30">
    <property type="entry name" value="Golgi alpha-mannosidase II, domain 4"/>
    <property type="match status" value="1"/>
</dbReference>
<evidence type="ECO:0000256" key="2">
    <source>
        <dbReference type="ARBA" id="ARBA00022723"/>
    </source>
</evidence>
<dbReference type="OrthoDB" id="9772207at2"/>
<dbReference type="Gene3D" id="3.20.110.10">
    <property type="entry name" value="Glycoside hydrolase 38, N terminal domain"/>
    <property type="match status" value="1"/>
</dbReference>
<dbReference type="GO" id="GO:0009313">
    <property type="term" value="P:oligosaccharide catabolic process"/>
    <property type="evidence" value="ECO:0007669"/>
    <property type="project" value="TreeGrafter"/>
</dbReference>
<feature type="region of interest" description="Disordered" evidence="5">
    <location>
        <begin position="1"/>
        <end position="21"/>
    </location>
</feature>
<dbReference type="PANTHER" id="PTHR46017">
    <property type="entry name" value="ALPHA-MANNOSIDASE 2C1"/>
    <property type="match status" value="1"/>
</dbReference>
<evidence type="ECO:0000256" key="4">
    <source>
        <dbReference type="ARBA" id="ARBA00023295"/>
    </source>
</evidence>
<dbReference type="InterPro" id="IPR000602">
    <property type="entry name" value="Glyco_hydro_38_N"/>
</dbReference>
<name>A0A4P6F840_9MICO</name>
<reference evidence="7 8" key="1">
    <citation type="submission" date="2019-01" db="EMBL/GenBank/DDBJ databases">
        <title>Genome sequencing of strain FW10M-9.</title>
        <authorList>
            <person name="Heo J."/>
            <person name="Kim S.-J."/>
            <person name="Kim J.-S."/>
            <person name="Hong S.-B."/>
            <person name="Kwon S.-W."/>
        </authorList>
    </citation>
    <scope>NUCLEOTIDE SEQUENCE [LARGE SCALE GENOMIC DNA]</scope>
    <source>
        <strain evidence="7 8">FW10M-9</strain>
    </source>
</reference>
<dbReference type="GO" id="GO:0004559">
    <property type="term" value="F:alpha-mannosidase activity"/>
    <property type="evidence" value="ECO:0007669"/>
    <property type="project" value="InterPro"/>
</dbReference>
<dbReference type="SUPFAM" id="SSF88688">
    <property type="entry name" value="Families 57/38 glycoside transferase middle domain"/>
    <property type="match status" value="1"/>
</dbReference>
<evidence type="ECO:0000256" key="3">
    <source>
        <dbReference type="ARBA" id="ARBA00022801"/>
    </source>
</evidence>
<evidence type="ECO:0000313" key="8">
    <source>
        <dbReference type="Proteomes" id="UP000292118"/>
    </source>
</evidence>
<dbReference type="Pfam" id="PF01074">
    <property type="entry name" value="Glyco_hydro_38N"/>
    <property type="match status" value="1"/>
</dbReference>
<dbReference type="RefSeq" id="WP_129190556.1">
    <property type="nucleotide sequence ID" value="NZ_CP035493.1"/>
</dbReference>
<dbReference type="SMART" id="SM00872">
    <property type="entry name" value="Alpha-mann_mid"/>
    <property type="match status" value="1"/>
</dbReference>
<dbReference type="InterPro" id="IPR028995">
    <property type="entry name" value="Glyco_hydro_57/38_cen_sf"/>
</dbReference>
<dbReference type="InterPro" id="IPR011682">
    <property type="entry name" value="Glyco_hydro_38_C"/>
</dbReference>
<dbReference type="InterPro" id="IPR037094">
    <property type="entry name" value="Glyco_hydro_38_cen_sf"/>
</dbReference>
<dbReference type="InterPro" id="IPR013780">
    <property type="entry name" value="Glyco_hydro_b"/>
</dbReference>
<dbReference type="CDD" id="cd10789">
    <property type="entry name" value="GH38N_AMII_ER_cytosolic"/>
    <property type="match status" value="1"/>
</dbReference>
<dbReference type="KEGG" id="xya:ET471_17775"/>
<dbReference type="Pfam" id="PF09261">
    <property type="entry name" value="Alpha-mann_mid"/>
    <property type="match status" value="1"/>
</dbReference>
<dbReference type="SUPFAM" id="SSF88713">
    <property type="entry name" value="Glycoside hydrolase/deacetylase"/>
    <property type="match status" value="1"/>
</dbReference>
<keyword evidence="3" id="KW-0378">Hydrolase</keyword>
<evidence type="ECO:0000259" key="6">
    <source>
        <dbReference type="SMART" id="SM00872"/>
    </source>
</evidence>
<dbReference type="Gene3D" id="2.60.40.1180">
    <property type="entry name" value="Golgi alpha-mannosidase II"/>
    <property type="match status" value="1"/>
</dbReference>
<gene>
    <name evidence="7" type="ORF">ET471_17775</name>
</gene>
<dbReference type="InterPro" id="IPR027291">
    <property type="entry name" value="Glyco_hydro_38_N_sf"/>
</dbReference>
<accession>A0A4P6F840</accession>
<sequence length="916" mass="100208">MTNAPSGPQPAGLQPPPTATPARKIHMIGNAHLDCVWLWPWQEGYQEARATFRSVLDRMDEYPDFVFTCDQIVLLSFVEDHDPDLFARIADRVREGRWVNVGGWWVEPDCNTPSGESFVRQGLLGQRYLASRFGKPTTVGMNVDPFGHNAMIPQILRDQGMDTYTFLRPGPHESDLHDSGFWWESPDGSRVLAWRIPFEYCSPPGSVVGQTEKSLAQINHRAGVDAEPVMVFYGVGNHGGGPTKANIDSIHRFDTMGSFGRLKLSDPRQFFDEFAQALGPDGLAALPVRRDDLQHHAPGCYSAHSGIKQWLRRAQANVLNAERWAAVVSREYGIDYPREELLHAWEQVCFNQFHDTLPGSAVEPSYDDARDQLGEAVAIAKRIITRSHNVIARHVSIPMDTATQPVLVFNPHPFPVEVDIELQYGVQPAGVHVVDADGLRTPSQRIQSTATTDDKGRGAVAFRASLPALGYRLYRLIGGAASPALPWSPPATGGPAVTPAPVTAEVTDERVLLENQHLRVELDPVTGWLTSLLDKRTGVDVVAGAVGEHIQISEDPTDTWGHRVISYAGAGAPMSTTRVLVRQQGELRASVRVERTWGRSTVVEEFTLAFDADALDCAITIDWREHAHLMKLRFPTVLTDPVGTYEIPFGHQERPVDGAEEPGQSWIDLTGTVGGRTAGLTVINNAKHGYDVSPADSPTPGLTPSLGITAVRSPVYSWHDPRELEPDGLYSYQDQGIQRWRYQLVPHTGSLDADNATRRATVLGSTPRAMLESFHDGVMPGIHSYLDVETEGPGRVIVTALKGAEDVGRDGQTDVIVRAVESSGRPGTTSARFVLSFSDGNREVVADFGPSKLRTFKVPADPAEPVVEVNLIEWDLDRQPAPVGQPLVTPHEAPTATADDVAAATELAPADEDVQA</sequence>
<dbReference type="Pfam" id="PF07748">
    <property type="entry name" value="Glyco_hydro_38C"/>
    <property type="match status" value="1"/>
</dbReference>
<evidence type="ECO:0000256" key="1">
    <source>
        <dbReference type="ARBA" id="ARBA00009792"/>
    </source>
</evidence>
<keyword evidence="8" id="KW-1185">Reference proteome</keyword>
<evidence type="ECO:0000256" key="5">
    <source>
        <dbReference type="SAM" id="MobiDB-lite"/>
    </source>
</evidence>
<keyword evidence="2" id="KW-0479">Metal-binding</keyword>
<dbReference type="GO" id="GO:0046872">
    <property type="term" value="F:metal ion binding"/>
    <property type="evidence" value="ECO:0007669"/>
    <property type="project" value="UniProtKB-KW"/>
</dbReference>
<organism evidence="7 8">
    <name type="scientific">Xylanimonas protaetiae</name>
    <dbReference type="NCBI Taxonomy" id="2509457"/>
    <lineage>
        <taxon>Bacteria</taxon>
        <taxon>Bacillati</taxon>
        <taxon>Actinomycetota</taxon>
        <taxon>Actinomycetes</taxon>
        <taxon>Micrococcales</taxon>
        <taxon>Promicromonosporaceae</taxon>
        <taxon>Xylanimonas</taxon>
    </lineage>
</organism>